<dbReference type="EMBL" id="DS114097">
    <property type="protein sequence ID" value="EAX90569.1"/>
    <property type="molecule type" value="Genomic_DNA"/>
</dbReference>
<dbReference type="Proteomes" id="UP000001542">
    <property type="component" value="Unassembled WGS sequence"/>
</dbReference>
<protein>
    <submittedName>
        <fullName evidence="2">Uncharacterized protein</fullName>
    </submittedName>
</protein>
<keyword evidence="1" id="KW-0175">Coiled coil</keyword>
<accession>A2FWZ2</accession>
<organism evidence="2 3">
    <name type="scientific">Trichomonas vaginalis (strain ATCC PRA-98 / G3)</name>
    <dbReference type="NCBI Taxonomy" id="412133"/>
    <lineage>
        <taxon>Eukaryota</taxon>
        <taxon>Metamonada</taxon>
        <taxon>Parabasalia</taxon>
        <taxon>Trichomonadida</taxon>
        <taxon>Trichomonadidae</taxon>
        <taxon>Trichomonas</taxon>
    </lineage>
</organism>
<dbReference type="VEuPathDB" id="TrichDB:TVAGG3_0740850"/>
<dbReference type="RefSeq" id="XP_001303499.1">
    <property type="nucleotide sequence ID" value="XM_001303498.1"/>
</dbReference>
<evidence type="ECO:0000256" key="1">
    <source>
        <dbReference type="SAM" id="Coils"/>
    </source>
</evidence>
<dbReference type="KEGG" id="tva:4748256"/>
<dbReference type="VEuPathDB" id="TrichDB:TVAG_376250"/>
<dbReference type="SMR" id="A2FWZ2"/>
<feature type="coiled-coil region" evidence="1">
    <location>
        <begin position="380"/>
        <end position="407"/>
    </location>
</feature>
<gene>
    <name evidence="2" type="ORF">TVAG_376250</name>
</gene>
<reference evidence="2" key="1">
    <citation type="submission" date="2006-10" db="EMBL/GenBank/DDBJ databases">
        <authorList>
            <person name="Amadeo P."/>
            <person name="Zhao Q."/>
            <person name="Wortman J."/>
            <person name="Fraser-Liggett C."/>
            <person name="Carlton J."/>
        </authorList>
    </citation>
    <scope>NUCLEOTIDE SEQUENCE</scope>
    <source>
        <strain evidence="2">G3</strain>
    </source>
</reference>
<name>A2FWZ2_TRIV3</name>
<evidence type="ECO:0000313" key="2">
    <source>
        <dbReference type="EMBL" id="EAX90569.1"/>
    </source>
</evidence>
<sequence length="413" mass="47507">MNLNQGNYPDSSTSYNISIESSADFDSIKQSCQAIENFIEEHKDKFQKSQIFKALIALHDLFKIEITKGIQLRQILFEERNINTKLHTELRSFYEIIEKQTNLSVNSISSAKNAILKNFQDNEEYKASKELEIASFTSKIDNLSSKNAELQSAISILQKQYNESKNNQQNMIKYEQYQQVLDTNNSLQTQIKNLQKENLEFQIQIQNTKISASTNQELQLQISNERQKNQQLIEKNNDLLNQVQNLSSKASSLESNFTPTIQKLQLDLNSKNEEISRLKMQIVDIQTENRKEIDQLVKENKILVASLSKTSNISLLNVFQDICKILNVPLTTKPEELPLIIERLTHDGYTSTYEFSSFDDSYIIGLRPLILVALTCNRLLANCKERSLSLTSEIENLKNELISARNHIEVSEI</sequence>
<proteinExistence type="predicted"/>
<keyword evidence="3" id="KW-1185">Reference proteome</keyword>
<dbReference type="InParanoid" id="A2FWZ2"/>
<feature type="coiled-coil region" evidence="1">
    <location>
        <begin position="133"/>
        <end position="288"/>
    </location>
</feature>
<dbReference type="AlphaFoldDB" id="A2FWZ2"/>
<reference evidence="2" key="2">
    <citation type="journal article" date="2007" name="Science">
        <title>Draft genome sequence of the sexually transmitted pathogen Trichomonas vaginalis.</title>
        <authorList>
            <person name="Carlton J.M."/>
            <person name="Hirt R.P."/>
            <person name="Silva J.C."/>
            <person name="Delcher A.L."/>
            <person name="Schatz M."/>
            <person name="Zhao Q."/>
            <person name="Wortman J.R."/>
            <person name="Bidwell S.L."/>
            <person name="Alsmark U.C.M."/>
            <person name="Besteiro S."/>
            <person name="Sicheritz-Ponten T."/>
            <person name="Noel C.J."/>
            <person name="Dacks J.B."/>
            <person name="Foster P.G."/>
            <person name="Simillion C."/>
            <person name="Van de Peer Y."/>
            <person name="Miranda-Saavedra D."/>
            <person name="Barton G.J."/>
            <person name="Westrop G.D."/>
            <person name="Mueller S."/>
            <person name="Dessi D."/>
            <person name="Fiori P.L."/>
            <person name="Ren Q."/>
            <person name="Paulsen I."/>
            <person name="Zhang H."/>
            <person name="Bastida-Corcuera F.D."/>
            <person name="Simoes-Barbosa A."/>
            <person name="Brown M.T."/>
            <person name="Hayes R.D."/>
            <person name="Mukherjee M."/>
            <person name="Okumura C.Y."/>
            <person name="Schneider R."/>
            <person name="Smith A.J."/>
            <person name="Vanacova S."/>
            <person name="Villalvazo M."/>
            <person name="Haas B.J."/>
            <person name="Pertea M."/>
            <person name="Feldblyum T.V."/>
            <person name="Utterback T.R."/>
            <person name="Shu C.L."/>
            <person name="Osoegawa K."/>
            <person name="de Jong P.J."/>
            <person name="Hrdy I."/>
            <person name="Horvathova L."/>
            <person name="Zubacova Z."/>
            <person name="Dolezal P."/>
            <person name="Malik S.B."/>
            <person name="Logsdon J.M. Jr."/>
            <person name="Henze K."/>
            <person name="Gupta A."/>
            <person name="Wang C.C."/>
            <person name="Dunne R.L."/>
            <person name="Upcroft J.A."/>
            <person name="Upcroft P."/>
            <person name="White O."/>
            <person name="Salzberg S.L."/>
            <person name="Tang P."/>
            <person name="Chiu C.-H."/>
            <person name="Lee Y.-S."/>
            <person name="Embley T.M."/>
            <person name="Coombs G.H."/>
            <person name="Mottram J.C."/>
            <person name="Tachezy J."/>
            <person name="Fraser-Liggett C.M."/>
            <person name="Johnson P.J."/>
        </authorList>
    </citation>
    <scope>NUCLEOTIDE SEQUENCE [LARGE SCALE GENOMIC DNA]</scope>
    <source>
        <strain evidence="2">G3</strain>
    </source>
</reference>
<evidence type="ECO:0000313" key="3">
    <source>
        <dbReference type="Proteomes" id="UP000001542"/>
    </source>
</evidence>